<dbReference type="Proteomes" id="UP000042745">
    <property type="component" value="Unassembled WGS sequence"/>
</dbReference>
<sequence length="362" mass="42251">MKETIAVGLVLPFGFLDDSIKGMNHFVEHLLFNSKVVKNFLKIFDEKGILYNGVTSYEYILFYCQGLKDDRQLMINFCQSILSSFEITEEEFEREKKIVLSEIEYYLQNKIEVVSNILVGNRSSLAILGSKESVSSITRLDIIDYVNNIKKNYSLVDSNGEIVTTSSRSRNRNRFLEHSKRIIKVVKNDDHTFNQCYGIGLSVSREASKYFKVFIDMFSSNLNYEFREKTGWTYRIHCSVVQTNTFIQNQFIFSIADEISYLNIIKCIADILKKTKKDIFNLNKQRLEEYLERLETRSDIKLDNPLGRMKYNALSSIYIQNDEVNNLRLEDAINNISLIIAVYNINEIDVRRECTEFDVEII</sequence>
<evidence type="ECO:0000256" key="1">
    <source>
        <dbReference type="ARBA" id="ARBA00007261"/>
    </source>
</evidence>
<comment type="caution">
    <text evidence="4">The sequence shown here is derived from an EMBL/GenBank/DDBJ whole genome shotgun (WGS) entry which is preliminary data.</text>
</comment>
<organism evidence="4 5">
    <name type="scientific">Streptococcus pneumoniae</name>
    <dbReference type="NCBI Taxonomy" id="1313"/>
    <lineage>
        <taxon>Bacteria</taxon>
        <taxon>Bacillati</taxon>
        <taxon>Bacillota</taxon>
        <taxon>Bacilli</taxon>
        <taxon>Lactobacillales</taxon>
        <taxon>Streptococcaceae</taxon>
        <taxon>Streptococcus</taxon>
    </lineage>
</organism>
<reference evidence="4 5" key="1">
    <citation type="submission" date="2015-03" db="EMBL/GenBank/DDBJ databases">
        <authorList>
            <consortium name="Pathogen Informatics"/>
            <person name="Murphy D."/>
        </authorList>
    </citation>
    <scope>NUCLEOTIDE SEQUENCE [LARGE SCALE GENOMIC DNA]</scope>
    <source>
        <strain evidence="5">type strain: N</strain>
    </source>
</reference>
<dbReference type="InterPro" id="IPR007863">
    <property type="entry name" value="Peptidase_M16_C"/>
</dbReference>
<evidence type="ECO:0000259" key="2">
    <source>
        <dbReference type="Pfam" id="PF00675"/>
    </source>
</evidence>
<dbReference type="Gene3D" id="3.30.830.10">
    <property type="entry name" value="Metalloenzyme, LuxS/M16 peptidase-like"/>
    <property type="match status" value="2"/>
</dbReference>
<name>A0AA86XXV7_STREE</name>
<keyword evidence="4" id="KW-0645">Protease</keyword>
<dbReference type="GO" id="GO:0008233">
    <property type="term" value="F:peptidase activity"/>
    <property type="evidence" value="ECO:0007669"/>
    <property type="project" value="UniProtKB-KW"/>
</dbReference>
<dbReference type="InterPro" id="IPR011765">
    <property type="entry name" value="Pept_M16_N"/>
</dbReference>
<comment type="similarity">
    <text evidence="1">Belongs to the peptidase M16 family.</text>
</comment>
<gene>
    <name evidence="4" type="ORF">ERS019486_01449</name>
</gene>
<evidence type="ECO:0000259" key="3">
    <source>
        <dbReference type="Pfam" id="PF05193"/>
    </source>
</evidence>
<dbReference type="EMBL" id="CKGU01000021">
    <property type="protein sequence ID" value="CIS64058.1"/>
    <property type="molecule type" value="Genomic_DNA"/>
</dbReference>
<dbReference type="InterPro" id="IPR050361">
    <property type="entry name" value="MPP/UQCRC_Complex"/>
</dbReference>
<dbReference type="SUPFAM" id="SSF63411">
    <property type="entry name" value="LuxS/MPP-like metallohydrolase"/>
    <property type="match status" value="2"/>
</dbReference>
<dbReference type="Pfam" id="PF05193">
    <property type="entry name" value="Peptidase_M16_C"/>
    <property type="match status" value="1"/>
</dbReference>
<dbReference type="RefSeq" id="WP_050235768.1">
    <property type="nucleotide sequence ID" value="NZ_CKTE01000017.1"/>
</dbReference>
<feature type="domain" description="Peptidase M16 N-terminal" evidence="2">
    <location>
        <begin position="3"/>
        <end position="116"/>
    </location>
</feature>
<feature type="domain" description="Peptidase M16 C-terminal" evidence="3">
    <location>
        <begin position="144"/>
        <end position="292"/>
    </location>
</feature>
<dbReference type="Pfam" id="PF00675">
    <property type="entry name" value="Peptidase_M16"/>
    <property type="match status" value="1"/>
</dbReference>
<dbReference type="AlphaFoldDB" id="A0AA86XXV7"/>
<dbReference type="GO" id="GO:0006508">
    <property type="term" value="P:proteolysis"/>
    <property type="evidence" value="ECO:0007669"/>
    <property type="project" value="UniProtKB-KW"/>
</dbReference>
<dbReference type="InterPro" id="IPR011249">
    <property type="entry name" value="Metalloenz_LuxS/M16"/>
</dbReference>
<proteinExistence type="inferred from homology"/>
<dbReference type="GO" id="GO:0046872">
    <property type="term" value="F:metal ion binding"/>
    <property type="evidence" value="ECO:0007669"/>
    <property type="project" value="InterPro"/>
</dbReference>
<evidence type="ECO:0000313" key="5">
    <source>
        <dbReference type="Proteomes" id="UP000042745"/>
    </source>
</evidence>
<keyword evidence="4" id="KW-0378">Hydrolase</keyword>
<protein>
    <submittedName>
        <fullName evidence="4">Protease</fullName>
    </submittedName>
</protein>
<dbReference type="PANTHER" id="PTHR11851">
    <property type="entry name" value="METALLOPROTEASE"/>
    <property type="match status" value="1"/>
</dbReference>
<dbReference type="PANTHER" id="PTHR11851:SF49">
    <property type="entry name" value="MITOCHONDRIAL-PROCESSING PEPTIDASE SUBUNIT ALPHA"/>
    <property type="match status" value="1"/>
</dbReference>
<evidence type="ECO:0000313" key="4">
    <source>
        <dbReference type="EMBL" id="CIS64058.1"/>
    </source>
</evidence>
<accession>A0AA86XXV7</accession>